<protein>
    <submittedName>
        <fullName evidence="1">NrdH-redoxin</fullName>
    </submittedName>
</protein>
<accession>A0A3S3UJ25</accession>
<gene>
    <name evidence="1" type="ORF">EP867_19075</name>
</gene>
<dbReference type="Proteomes" id="UP000287168">
    <property type="component" value="Unassembled WGS sequence"/>
</dbReference>
<proteinExistence type="predicted"/>
<evidence type="ECO:0000313" key="1">
    <source>
        <dbReference type="EMBL" id="RWY34932.1"/>
    </source>
</evidence>
<dbReference type="InterPro" id="IPR036249">
    <property type="entry name" value="Thioredoxin-like_sf"/>
</dbReference>
<reference evidence="1 2" key="1">
    <citation type="journal article" date="2015" name="Int. J. Syst. Evol. Microbiol.">
        <title>Gemmobacter intermedius sp. nov., isolated from a white stork (Ciconia ciconia).</title>
        <authorList>
            <person name="Kampfer P."/>
            <person name="Jerzak L."/>
            <person name="Wilharm G."/>
            <person name="Golke J."/>
            <person name="Busse H.J."/>
            <person name="Glaeser S.P."/>
        </authorList>
    </citation>
    <scope>NUCLEOTIDE SEQUENCE [LARGE SCALE GENOMIC DNA]</scope>
    <source>
        <strain evidence="1 2">119/4</strain>
    </source>
</reference>
<dbReference type="OrthoDB" id="8545217at2"/>
<dbReference type="AlphaFoldDB" id="A0A3S3UJ25"/>
<dbReference type="SUPFAM" id="SSF52833">
    <property type="entry name" value="Thioredoxin-like"/>
    <property type="match status" value="1"/>
</dbReference>
<sequence length="76" mass="8353">MITIYTAPNCQPCRLTKREFDRAGVSVNETPLADVPAEQIDAWKAQGLTSAPIVIAGHLIWSGMRPDMIKRAIEGM</sequence>
<dbReference type="RefSeq" id="WP_128491020.1">
    <property type="nucleotide sequence ID" value="NZ_JBHLXB010000151.1"/>
</dbReference>
<dbReference type="EMBL" id="SBLC01000096">
    <property type="protein sequence ID" value="RWY34932.1"/>
    <property type="molecule type" value="Genomic_DNA"/>
</dbReference>
<dbReference type="CDD" id="cd02976">
    <property type="entry name" value="NrdH"/>
    <property type="match status" value="1"/>
</dbReference>
<evidence type="ECO:0000313" key="2">
    <source>
        <dbReference type="Proteomes" id="UP000287168"/>
    </source>
</evidence>
<name>A0A3S3UJ25_9RHOB</name>
<organism evidence="1 2">
    <name type="scientific">Falsigemmobacter intermedius</name>
    <dbReference type="NCBI Taxonomy" id="1553448"/>
    <lineage>
        <taxon>Bacteria</taxon>
        <taxon>Pseudomonadati</taxon>
        <taxon>Pseudomonadota</taxon>
        <taxon>Alphaproteobacteria</taxon>
        <taxon>Rhodobacterales</taxon>
        <taxon>Paracoccaceae</taxon>
        <taxon>Falsigemmobacter</taxon>
    </lineage>
</organism>
<comment type="caution">
    <text evidence="1">The sequence shown here is derived from an EMBL/GenBank/DDBJ whole genome shotgun (WGS) entry which is preliminary data.</text>
</comment>
<dbReference type="Gene3D" id="3.40.30.10">
    <property type="entry name" value="Glutaredoxin"/>
    <property type="match status" value="1"/>
</dbReference>
<keyword evidence="2" id="KW-1185">Reference proteome</keyword>